<reference evidence="6" key="1">
    <citation type="submission" date="2023-03" db="EMBL/GenBank/DDBJ databases">
        <title>Emydomyces testavorans Genome Sequence.</title>
        <authorList>
            <person name="Hoyer L."/>
        </authorList>
    </citation>
    <scope>NUCLEOTIDE SEQUENCE</scope>
    <source>
        <strain evidence="6">16-2883</strain>
    </source>
</reference>
<feature type="transmembrane region" description="Helical" evidence="5">
    <location>
        <begin position="6"/>
        <end position="23"/>
    </location>
</feature>
<keyword evidence="2 5" id="KW-0812">Transmembrane</keyword>
<dbReference type="AlphaFoldDB" id="A0AAF0DK68"/>
<proteinExistence type="predicted"/>
<name>A0AAF0DK68_9EURO</name>
<evidence type="ECO:0000256" key="3">
    <source>
        <dbReference type="ARBA" id="ARBA00022989"/>
    </source>
</evidence>
<sequence length="293" mass="30659">MSQMDLLGTAVFIPGVVCLLLALQWGGSVYKWSSVVVIVLLVISAVSAMGFVAVQIWEVDNATVPVRIIKQRSVASIQGISAFNSGTRILPTTLGTVLFSFVAGIGVSITGYYTPFMILGATLLLIGAALTTTFKVISPATQWIGYQIIFGAGTGLGIQQAHTAAQTVLAATDVPTGAVVLIFAQILGGTIWLSVAQNVFTNQLVKGLAGRVPGLNPKTVLDQGATELRAVVGAEYVDGVLEVYNHAVTRTFCCAVALGAASLVAAAGMEWKSIRKTALKTDVDDQEQEEKSA</sequence>
<evidence type="ECO:0000313" key="6">
    <source>
        <dbReference type="EMBL" id="WEW60271.1"/>
    </source>
</evidence>
<comment type="subcellular location">
    <subcellularLocation>
        <location evidence="1">Membrane</location>
        <topology evidence="1">Multi-pass membrane protein</topology>
    </subcellularLocation>
</comment>
<accession>A0AAF0DK68</accession>
<feature type="transmembrane region" description="Helical" evidence="5">
    <location>
        <begin position="247"/>
        <end position="267"/>
    </location>
</feature>
<organism evidence="6 7">
    <name type="scientific">Emydomyces testavorans</name>
    <dbReference type="NCBI Taxonomy" id="2070801"/>
    <lineage>
        <taxon>Eukaryota</taxon>
        <taxon>Fungi</taxon>
        <taxon>Dikarya</taxon>
        <taxon>Ascomycota</taxon>
        <taxon>Pezizomycotina</taxon>
        <taxon>Eurotiomycetes</taxon>
        <taxon>Eurotiomycetidae</taxon>
        <taxon>Onygenales</taxon>
        <taxon>Nannizziopsiaceae</taxon>
        <taxon>Emydomyces</taxon>
    </lineage>
</organism>
<evidence type="ECO:0000256" key="4">
    <source>
        <dbReference type="ARBA" id="ARBA00023136"/>
    </source>
</evidence>
<dbReference type="GO" id="GO:0022857">
    <property type="term" value="F:transmembrane transporter activity"/>
    <property type="evidence" value="ECO:0007669"/>
    <property type="project" value="TreeGrafter"/>
</dbReference>
<dbReference type="Proteomes" id="UP001219355">
    <property type="component" value="Chromosome 4"/>
</dbReference>
<feature type="transmembrane region" description="Helical" evidence="5">
    <location>
        <begin position="116"/>
        <end position="137"/>
    </location>
</feature>
<keyword evidence="7" id="KW-1185">Reference proteome</keyword>
<feature type="transmembrane region" description="Helical" evidence="5">
    <location>
        <begin position="174"/>
        <end position="195"/>
    </location>
</feature>
<feature type="transmembrane region" description="Helical" evidence="5">
    <location>
        <begin position="35"/>
        <end position="57"/>
    </location>
</feature>
<keyword evidence="4 5" id="KW-0472">Membrane</keyword>
<feature type="transmembrane region" description="Helical" evidence="5">
    <location>
        <begin position="89"/>
        <end position="109"/>
    </location>
</feature>
<dbReference type="EMBL" id="CP120630">
    <property type="protein sequence ID" value="WEW60271.1"/>
    <property type="molecule type" value="Genomic_DNA"/>
</dbReference>
<keyword evidence="3 5" id="KW-1133">Transmembrane helix</keyword>
<gene>
    <name evidence="6" type="ORF">PRK78_005756</name>
</gene>
<evidence type="ECO:0000256" key="2">
    <source>
        <dbReference type="ARBA" id="ARBA00022692"/>
    </source>
</evidence>
<evidence type="ECO:0000256" key="1">
    <source>
        <dbReference type="ARBA" id="ARBA00004141"/>
    </source>
</evidence>
<evidence type="ECO:0000256" key="5">
    <source>
        <dbReference type="SAM" id="Phobius"/>
    </source>
</evidence>
<dbReference type="GO" id="GO:0005886">
    <property type="term" value="C:plasma membrane"/>
    <property type="evidence" value="ECO:0007669"/>
    <property type="project" value="TreeGrafter"/>
</dbReference>
<dbReference type="PANTHER" id="PTHR23501:SF199">
    <property type="entry name" value="MFS EFFLUX TRANSPORTER INPD-RELATED"/>
    <property type="match status" value="1"/>
</dbReference>
<dbReference type="PANTHER" id="PTHR23501">
    <property type="entry name" value="MAJOR FACILITATOR SUPERFAMILY"/>
    <property type="match status" value="1"/>
</dbReference>
<evidence type="ECO:0000313" key="7">
    <source>
        <dbReference type="Proteomes" id="UP001219355"/>
    </source>
</evidence>
<feature type="transmembrane region" description="Helical" evidence="5">
    <location>
        <begin position="143"/>
        <end position="162"/>
    </location>
</feature>
<protein>
    <submittedName>
        <fullName evidence="6">Uncharacterized protein</fullName>
    </submittedName>
</protein>